<name>A0A212JGW4_9PROT</name>
<dbReference type="PROSITE" id="PS51257">
    <property type="entry name" value="PROKAR_LIPOPROTEIN"/>
    <property type="match status" value="1"/>
</dbReference>
<organism evidence="2">
    <name type="scientific">uncultured Alphaproteobacteria bacterium</name>
    <dbReference type="NCBI Taxonomy" id="91750"/>
    <lineage>
        <taxon>Bacteria</taxon>
        <taxon>Pseudomonadati</taxon>
        <taxon>Pseudomonadota</taxon>
        <taxon>Alphaproteobacteria</taxon>
        <taxon>environmental samples</taxon>
    </lineage>
</organism>
<protein>
    <recommendedName>
        <fullName evidence="3">Alpha/beta hydrolase</fullName>
    </recommendedName>
</protein>
<sequence>MGLARLGLAFAICGLLAACAAPADRTAAASRIAADAGFSAVSFTTRTFRIAGFTRISDPGAPPIVYIEGDGFAWISRNRPSGDPTPIRALGLRLAVLDPSPNVVYLARPCQFVRSDPACGVAYWTSRRYAEEVVASMGEALDQAIAGFPGHGIHLVGYSGGGAIAALLAERRADVMSLRTVAGNLDVSAVNRHNRVSATPDSLNPIDNALRLAALPQIHWVGEDDKVVPPFVAQRFVGAQGSPRCARIIRAPAATHEDRWEQVWRTHVATALPSCAVPDSAE</sequence>
<dbReference type="AlphaFoldDB" id="A0A212JGW4"/>
<proteinExistence type="predicted"/>
<feature type="signal peptide" evidence="1">
    <location>
        <begin position="1"/>
        <end position="23"/>
    </location>
</feature>
<reference evidence="2" key="1">
    <citation type="submission" date="2016-04" db="EMBL/GenBank/DDBJ databases">
        <authorList>
            <person name="Evans L.H."/>
            <person name="Alamgir A."/>
            <person name="Owens N."/>
            <person name="Weber N.D."/>
            <person name="Virtaneva K."/>
            <person name="Barbian K."/>
            <person name="Babar A."/>
            <person name="Rosenke K."/>
        </authorList>
    </citation>
    <scope>NUCLEOTIDE SEQUENCE</scope>
    <source>
        <strain evidence="2">86</strain>
    </source>
</reference>
<feature type="chain" id="PRO_5012216883" description="Alpha/beta hydrolase" evidence="1">
    <location>
        <begin position="24"/>
        <end position="282"/>
    </location>
</feature>
<gene>
    <name evidence="2" type="ORF">KL86APRO_11044</name>
</gene>
<accession>A0A212JGW4</accession>
<dbReference type="Gene3D" id="3.40.50.1820">
    <property type="entry name" value="alpha/beta hydrolase"/>
    <property type="match status" value="1"/>
</dbReference>
<dbReference type="EMBL" id="FLUO01000001">
    <property type="protein sequence ID" value="SBV98699.1"/>
    <property type="molecule type" value="Genomic_DNA"/>
</dbReference>
<evidence type="ECO:0000313" key="2">
    <source>
        <dbReference type="EMBL" id="SBV98699.1"/>
    </source>
</evidence>
<dbReference type="SUPFAM" id="SSF53474">
    <property type="entry name" value="alpha/beta-Hydrolases"/>
    <property type="match status" value="1"/>
</dbReference>
<dbReference type="InterPro" id="IPR029058">
    <property type="entry name" value="AB_hydrolase_fold"/>
</dbReference>
<evidence type="ECO:0008006" key="3">
    <source>
        <dbReference type="Google" id="ProtNLM"/>
    </source>
</evidence>
<keyword evidence="1" id="KW-0732">Signal</keyword>
<evidence type="ECO:0000256" key="1">
    <source>
        <dbReference type="SAM" id="SignalP"/>
    </source>
</evidence>